<dbReference type="GO" id="GO:0016747">
    <property type="term" value="F:acyltransferase activity, transferring groups other than amino-acyl groups"/>
    <property type="evidence" value="ECO:0007669"/>
    <property type="project" value="InterPro"/>
</dbReference>
<feature type="domain" description="N-acetyltransferase" evidence="1">
    <location>
        <begin position="17"/>
        <end position="173"/>
    </location>
</feature>
<evidence type="ECO:0000313" key="3">
    <source>
        <dbReference type="Proteomes" id="UP000244193"/>
    </source>
</evidence>
<dbReference type="PROSITE" id="PS51186">
    <property type="entry name" value="GNAT"/>
    <property type="match status" value="1"/>
</dbReference>
<dbReference type="PANTHER" id="PTHR43792">
    <property type="entry name" value="GNAT FAMILY, PUTATIVE (AFU_ORTHOLOGUE AFUA_3G00765)-RELATED-RELATED"/>
    <property type="match status" value="1"/>
</dbReference>
<dbReference type="Gene3D" id="3.40.630.30">
    <property type="match status" value="1"/>
</dbReference>
<dbReference type="InterPro" id="IPR000182">
    <property type="entry name" value="GNAT_dom"/>
</dbReference>
<dbReference type="Proteomes" id="UP000244193">
    <property type="component" value="Chromosome"/>
</dbReference>
<keyword evidence="3" id="KW-1185">Reference proteome</keyword>
<dbReference type="AlphaFoldDB" id="A0A2S0REL9"/>
<protein>
    <submittedName>
        <fullName evidence="2">N-acetyltransferase</fullName>
    </submittedName>
</protein>
<proteinExistence type="predicted"/>
<dbReference type="Pfam" id="PF13302">
    <property type="entry name" value="Acetyltransf_3"/>
    <property type="match status" value="1"/>
</dbReference>
<dbReference type="InterPro" id="IPR051531">
    <property type="entry name" value="N-acetyltransferase"/>
</dbReference>
<dbReference type="SUPFAM" id="SSF55729">
    <property type="entry name" value="Acyl-CoA N-acyltransferases (Nat)"/>
    <property type="match status" value="1"/>
</dbReference>
<evidence type="ECO:0000259" key="1">
    <source>
        <dbReference type="PROSITE" id="PS51186"/>
    </source>
</evidence>
<accession>A0A2S0REL9</accession>
<dbReference type="OrthoDB" id="9811523at2"/>
<organism evidence="2 3">
    <name type="scientific">Flavobacterium magnum</name>
    <dbReference type="NCBI Taxonomy" id="2162713"/>
    <lineage>
        <taxon>Bacteria</taxon>
        <taxon>Pseudomonadati</taxon>
        <taxon>Bacteroidota</taxon>
        <taxon>Flavobacteriia</taxon>
        <taxon>Flavobacteriales</taxon>
        <taxon>Flavobacteriaceae</taxon>
        <taxon>Flavobacterium</taxon>
    </lineage>
</organism>
<dbReference type="CDD" id="cd04301">
    <property type="entry name" value="NAT_SF"/>
    <property type="match status" value="1"/>
</dbReference>
<name>A0A2S0REL9_9FLAO</name>
<sequence>MITFNFSPFPILESHRLLLRRLTADDVEQVYRLRSDPQTMQYIPRPLVTDHDGAMAHIDLIKERIDANEAINWAITLKGAPELVGIIGFYRTQKEHFRSEIGYMLLPEHSGKGIATEAANLALDYGFAVLGFHSVEAVIAPENEASERVLIKNNFVKEAHFIESEYYDGKFLDRVIYSILKKNFKKTNRTG</sequence>
<dbReference type="InterPro" id="IPR016181">
    <property type="entry name" value="Acyl_CoA_acyltransferase"/>
</dbReference>
<dbReference type="EMBL" id="CP028811">
    <property type="protein sequence ID" value="AWA30084.1"/>
    <property type="molecule type" value="Genomic_DNA"/>
</dbReference>
<gene>
    <name evidence="2" type="ORF">HYN48_08335</name>
</gene>
<dbReference type="KEGG" id="fmg:HYN48_08335"/>
<evidence type="ECO:0000313" key="2">
    <source>
        <dbReference type="EMBL" id="AWA30084.1"/>
    </source>
</evidence>
<keyword evidence="2" id="KW-0808">Transferase</keyword>
<reference evidence="2 3" key="1">
    <citation type="submission" date="2018-04" db="EMBL/GenBank/DDBJ databases">
        <title>Genome sequencing of Flavobacterium sp. HYN0048.</title>
        <authorList>
            <person name="Yi H."/>
            <person name="Baek C."/>
        </authorList>
    </citation>
    <scope>NUCLEOTIDE SEQUENCE [LARGE SCALE GENOMIC DNA]</scope>
    <source>
        <strain evidence="2 3">HYN0048</strain>
    </source>
</reference>
<dbReference type="RefSeq" id="WP_108370666.1">
    <property type="nucleotide sequence ID" value="NZ_CP028811.1"/>
</dbReference>
<dbReference type="PANTHER" id="PTHR43792:SF1">
    <property type="entry name" value="N-ACETYLTRANSFERASE DOMAIN-CONTAINING PROTEIN"/>
    <property type="match status" value="1"/>
</dbReference>